<evidence type="ECO:0000256" key="7">
    <source>
        <dbReference type="ARBA" id="ARBA00023136"/>
    </source>
</evidence>
<keyword evidence="9" id="KW-0357">Heparan sulfate</keyword>
<evidence type="ECO:0000256" key="3">
    <source>
        <dbReference type="ARBA" id="ARBA00022475"/>
    </source>
</evidence>
<keyword evidence="4" id="KW-0336">GPI-anchor</keyword>
<evidence type="ECO:0000256" key="10">
    <source>
        <dbReference type="ARBA" id="ARBA00023288"/>
    </source>
</evidence>
<evidence type="ECO:0000313" key="14">
    <source>
        <dbReference type="RefSeq" id="XP_006823944.1"/>
    </source>
</evidence>
<organism evidence="13 14">
    <name type="scientific">Saccoglossus kowalevskii</name>
    <name type="common">Acorn worm</name>
    <dbReference type="NCBI Taxonomy" id="10224"/>
    <lineage>
        <taxon>Eukaryota</taxon>
        <taxon>Metazoa</taxon>
        <taxon>Hemichordata</taxon>
        <taxon>Enteropneusta</taxon>
        <taxon>Harrimaniidae</taxon>
        <taxon>Saccoglossus</taxon>
    </lineage>
</organism>
<name>A0ABM0MVA3_SACKO</name>
<proteinExistence type="inferred from homology"/>
<dbReference type="InterPro" id="IPR001863">
    <property type="entry name" value="Glypican"/>
</dbReference>
<dbReference type="Proteomes" id="UP000694865">
    <property type="component" value="Unplaced"/>
</dbReference>
<evidence type="ECO:0000256" key="8">
    <source>
        <dbReference type="ARBA" id="ARBA00023180"/>
    </source>
</evidence>
<evidence type="ECO:0000313" key="13">
    <source>
        <dbReference type="Proteomes" id="UP000694865"/>
    </source>
</evidence>
<reference evidence="14" key="1">
    <citation type="submission" date="2025-08" db="UniProtKB">
        <authorList>
            <consortium name="RefSeq"/>
        </authorList>
    </citation>
    <scope>IDENTIFICATION</scope>
    <source>
        <tissue evidence="14">Testes</tissue>
    </source>
</reference>
<protein>
    <submittedName>
        <fullName evidence="14">Glypican-5-like</fullName>
    </submittedName>
</protein>
<keyword evidence="7" id="KW-0472">Membrane</keyword>
<feature type="non-terminal residue" evidence="14">
    <location>
        <position position="1"/>
    </location>
</feature>
<keyword evidence="6" id="KW-0654">Proteoglycan</keyword>
<comment type="similarity">
    <text evidence="2 11">Belongs to the glypican family.</text>
</comment>
<evidence type="ECO:0000256" key="6">
    <source>
        <dbReference type="ARBA" id="ARBA00022974"/>
    </source>
</evidence>
<dbReference type="RefSeq" id="XP_006823944.1">
    <property type="nucleotide sequence ID" value="XM_006823881.1"/>
</dbReference>
<keyword evidence="13" id="KW-1185">Reference proteome</keyword>
<accession>A0ABM0MVA3</accession>
<evidence type="ECO:0000256" key="9">
    <source>
        <dbReference type="ARBA" id="ARBA00023207"/>
    </source>
</evidence>
<keyword evidence="3" id="KW-1003">Cell membrane</keyword>
<dbReference type="PANTHER" id="PTHR10822:SF29">
    <property type="entry name" value="DIVISION ABNORMALLY DELAYED PROTEIN"/>
    <property type="match status" value="1"/>
</dbReference>
<keyword evidence="5" id="KW-0732">Signal</keyword>
<sequence length="483" mass="53649">EFDVYLVNAEEATNTEMRTLFPKIAIEAHTLTSDLYMDLASYVQGKEVDVTDSVSSFFDKLFPMVYVHYVNTRQVGMPEDYRECLMQSQQEIKPFGEIPHRLALHLQKSLQAARVFIQALNLGIEVINTTDHIVLTRECSKALLKLKYCSSCNGLTMIKPCNSFCRNVMKGCLANVADIDPFWSDYITALDELTEGMRGVYDIQYVVQDMHSKIGDAIMHAMDYGPRISTEVVTSCGSPPRLKRSTINELYEAQDFSREYPLQSEPSTLYDRIRSVIRSLISSKDFYNTLADGICEKDNFAFLVDYNCWNGEDKGSYSKSVVDNGLSAQYTNPEMRVSRQRDQVIAKITDKLLHIQQLLKGKSAAPGEELYISGSGDGKDLPDVGSGCDDEDCEGSGESGDGAIETRLTDKTDAPVRVLVTTETAEDFSFEETTTIGSSIIPKLGGTGKKGETVDNPSSASHLSKSTLATLTVIIVTVFLNRR</sequence>
<comment type="subcellular location">
    <subcellularLocation>
        <location evidence="1">Cell membrane</location>
        <topology evidence="1">Lipid-anchor</topology>
        <topology evidence="1">GPI-anchor</topology>
    </subcellularLocation>
</comment>
<evidence type="ECO:0000256" key="5">
    <source>
        <dbReference type="ARBA" id="ARBA00022729"/>
    </source>
</evidence>
<keyword evidence="8" id="KW-0325">Glycoprotein</keyword>
<dbReference type="GeneID" id="102807423"/>
<evidence type="ECO:0000256" key="4">
    <source>
        <dbReference type="ARBA" id="ARBA00022622"/>
    </source>
</evidence>
<dbReference type="InterPro" id="IPR019803">
    <property type="entry name" value="Glypican_CS"/>
</dbReference>
<evidence type="ECO:0000256" key="12">
    <source>
        <dbReference type="SAM" id="MobiDB-lite"/>
    </source>
</evidence>
<evidence type="ECO:0000256" key="2">
    <source>
        <dbReference type="ARBA" id="ARBA00010260"/>
    </source>
</evidence>
<feature type="region of interest" description="Disordered" evidence="12">
    <location>
        <begin position="384"/>
        <end position="404"/>
    </location>
</feature>
<dbReference type="PANTHER" id="PTHR10822">
    <property type="entry name" value="GLYPICAN"/>
    <property type="match status" value="1"/>
</dbReference>
<evidence type="ECO:0000256" key="11">
    <source>
        <dbReference type="RuleBase" id="RU003518"/>
    </source>
</evidence>
<keyword evidence="10" id="KW-0449">Lipoprotein</keyword>
<gene>
    <name evidence="14" type="primary">LOC102807423</name>
</gene>
<dbReference type="PROSITE" id="PS01207">
    <property type="entry name" value="GLYPICAN"/>
    <property type="match status" value="1"/>
</dbReference>
<dbReference type="Pfam" id="PF01153">
    <property type="entry name" value="Glypican"/>
    <property type="match status" value="1"/>
</dbReference>
<evidence type="ECO:0000256" key="1">
    <source>
        <dbReference type="ARBA" id="ARBA00004609"/>
    </source>
</evidence>